<keyword evidence="2" id="KW-1185">Reference proteome</keyword>
<gene>
    <name evidence="1" type="ORF">C5167_024919</name>
</gene>
<dbReference type="Gramene" id="RZC63175">
    <property type="protein sequence ID" value="RZC63175"/>
    <property type="gene ID" value="C5167_024919"/>
</dbReference>
<dbReference type="EMBL" id="CM010719">
    <property type="protein sequence ID" value="RZC63175.1"/>
    <property type="molecule type" value="Genomic_DNA"/>
</dbReference>
<organism evidence="1 2">
    <name type="scientific">Papaver somniferum</name>
    <name type="common">Opium poppy</name>
    <dbReference type="NCBI Taxonomy" id="3469"/>
    <lineage>
        <taxon>Eukaryota</taxon>
        <taxon>Viridiplantae</taxon>
        <taxon>Streptophyta</taxon>
        <taxon>Embryophyta</taxon>
        <taxon>Tracheophyta</taxon>
        <taxon>Spermatophyta</taxon>
        <taxon>Magnoliopsida</taxon>
        <taxon>Ranunculales</taxon>
        <taxon>Papaveraceae</taxon>
        <taxon>Papaveroideae</taxon>
        <taxon>Papaver</taxon>
    </lineage>
</organism>
<accession>A0A4Y7JU06</accession>
<protein>
    <submittedName>
        <fullName evidence="1">Uncharacterized protein</fullName>
    </submittedName>
</protein>
<name>A0A4Y7JU06_PAPSO</name>
<dbReference type="AlphaFoldDB" id="A0A4Y7JU06"/>
<evidence type="ECO:0000313" key="2">
    <source>
        <dbReference type="Proteomes" id="UP000316621"/>
    </source>
</evidence>
<sequence length="161" mass="16896">MWDEGYVGSLYANAIFFSARRIHSVQVTAYIMLSTDPVSHPAITEEDVCSASGDVSTSQEYVQSPNPSECLYCLGSVAFSSPIFGISMTSKAESRSVVHSSKKEDVELPAGVSGAAAAAKCAITTATTLTIDPWKVEVVLAELRLSVATVGVAQSDWGAGV</sequence>
<reference evidence="1 2" key="1">
    <citation type="journal article" date="2018" name="Science">
        <title>The opium poppy genome and morphinan production.</title>
        <authorList>
            <person name="Guo L."/>
            <person name="Winzer T."/>
            <person name="Yang X."/>
            <person name="Li Y."/>
            <person name="Ning Z."/>
            <person name="He Z."/>
            <person name="Teodor R."/>
            <person name="Lu Y."/>
            <person name="Bowser T.A."/>
            <person name="Graham I.A."/>
            <person name="Ye K."/>
        </authorList>
    </citation>
    <scope>NUCLEOTIDE SEQUENCE [LARGE SCALE GENOMIC DNA]</scope>
    <source>
        <strain evidence="2">cv. HN1</strain>
        <tissue evidence="1">Leaves</tissue>
    </source>
</reference>
<dbReference type="Proteomes" id="UP000316621">
    <property type="component" value="Chromosome 5"/>
</dbReference>
<proteinExistence type="predicted"/>
<evidence type="ECO:0000313" key="1">
    <source>
        <dbReference type="EMBL" id="RZC63175.1"/>
    </source>
</evidence>